<dbReference type="FunFam" id="3.40.50.300:FF:000465">
    <property type="entry name" value="ATP-binding cassette, sub-family A (ABC1), member 3"/>
    <property type="match status" value="1"/>
</dbReference>
<dbReference type="GeneTree" id="ENSGT00940000164007"/>
<protein>
    <recommendedName>
        <fullName evidence="13">ABC transporter domain-containing protein</fullName>
    </recommendedName>
</protein>
<proteinExistence type="predicted"/>
<dbReference type="GO" id="GO:0005737">
    <property type="term" value="C:cytoplasm"/>
    <property type="evidence" value="ECO:0007669"/>
    <property type="project" value="UniProtKB-ARBA"/>
</dbReference>
<comment type="subcellular location">
    <subcellularLocation>
        <location evidence="1">Endomembrane system</location>
        <topology evidence="1">Multi-pass membrane protein</topology>
    </subcellularLocation>
</comment>
<evidence type="ECO:0000256" key="12">
    <source>
        <dbReference type="SAM" id="Phobius"/>
    </source>
</evidence>
<keyword evidence="15" id="KW-1185">Reference proteome</keyword>
<dbReference type="InterPro" id="IPR013525">
    <property type="entry name" value="ABC2_TM"/>
</dbReference>
<dbReference type="GO" id="GO:0012505">
    <property type="term" value="C:endomembrane system"/>
    <property type="evidence" value="ECO:0007669"/>
    <property type="project" value="UniProtKB-SubCell"/>
</dbReference>
<evidence type="ECO:0000256" key="10">
    <source>
        <dbReference type="ARBA" id="ARBA00023180"/>
    </source>
</evidence>
<dbReference type="InterPro" id="IPR017871">
    <property type="entry name" value="ABC_transporter-like_CS"/>
</dbReference>
<dbReference type="FunFam" id="3.40.50.300:FF:000327">
    <property type="entry name" value="ATP-binding cassette sub-family A member 3"/>
    <property type="match status" value="1"/>
</dbReference>
<feature type="domain" description="ABC transporter" evidence="13">
    <location>
        <begin position="1155"/>
        <end position="1385"/>
    </location>
</feature>
<evidence type="ECO:0000256" key="11">
    <source>
        <dbReference type="ARBA" id="ARBA00050894"/>
    </source>
</evidence>
<feature type="transmembrane region" description="Helical" evidence="12">
    <location>
        <begin position="1145"/>
        <end position="1162"/>
    </location>
</feature>
<evidence type="ECO:0000256" key="4">
    <source>
        <dbReference type="ARBA" id="ARBA00022737"/>
    </source>
</evidence>
<name>A0A5F8HIJ9_MONDO</name>
<keyword evidence="7 12" id="KW-1133">Transmembrane helix</keyword>
<dbReference type="Pfam" id="PF00005">
    <property type="entry name" value="ABC_tran"/>
    <property type="match status" value="2"/>
</dbReference>
<evidence type="ECO:0000259" key="13">
    <source>
        <dbReference type="PROSITE" id="PS50893"/>
    </source>
</evidence>
<keyword evidence="8" id="KW-0445">Lipid transport</keyword>
<dbReference type="GO" id="GO:0006869">
    <property type="term" value="P:lipid transport"/>
    <property type="evidence" value="ECO:0007669"/>
    <property type="project" value="UniProtKB-KW"/>
</dbReference>
<dbReference type="GO" id="GO:0016887">
    <property type="term" value="F:ATP hydrolysis activity"/>
    <property type="evidence" value="ECO:0007669"/>
    <property type="project" value="InterPro"/>
</dbReference>
<evidence type="ECO:0000313" key="15">
    <source>
        <dbReference type="Proteomes" id="UP000002280"/>
    </source>
</evidence>
<comment type="catalytic activity">
    <reaction evidence="11">
        <text>cholesterol(in) + ATP + H2O = cholesterol(out) + ADP + phosphate + H(+)</text>
        <dbReference type="Rhea" id="RHEA:39051"/>
        <dbReference type="ChEBI" id="CHEBI:15377"/>
        <dbReference type="ChEBI" id="CHEBI:15378"/>
        <dbReference type="ChEBI" id="CHEBI:16113"/>
        <dbReference type="ChEBI" id="CHEBI:30616"/>
        <dbReference type="ChEBI" id="CHEBI:43474"/>
        <dbReference type="ChEBI" id="CHEBI:456216"/>
    </reaction>
    <physiologicalReaction direction="left-to-right" evidence="11">
        <dbReference type="Rhea" id="RHEA:39052"/>
    </physiologicalReaction>
</comment>
<feature type="transmembrane region" description="Helical" evidence="12">
    <location>
        <begin position="772"/>
        <end position="795"/>
    </location>
</feature>
<feature type="domain" description="ABC transporter" evidence="13">
    <location>
        <begin position="382"/>
        <end position="615"/>
    </location>
</feature>
<dbReference type="InterPro" id="IPR003439">
    <property type="entry name" value="ABC_transporter-like_ATP-bd"/>
</dbReference>
<dbReference type="InterPro" id="IPR003593">
    <property type="entry name" value="AAA+_ATPase"/>
</dbReference>
<evidence type="ECO:0000256" key="7">
    <source>
        <dbReference type="ARBA" id="ARBA00022989"/>
    </source>
</evidence>
<evidence type="ECO:0000256" key="1">
    <source>
        <dbReference type="ARBA" id="ARBA00004127"/>
    </source>
</evidence>
<evidence type="ECO:0000256" key="5">
    <source>
        <dbReference type="ARBA" id="ARBA00022741"/>
    </source>
</evidence>
<dbReference type="GO" id="GO:0005524">
    <property type="term" value="F:ATP binding"/>
    <property type="evidence" value="ECO:0007669"/>
    <property type="project" value="UniProtKB-KW"/>
</dbReference>
<sequence>MWIITLLEIILELLFAILLLMYRKYIPTEHVDSVSYNIQQIETLPSFFQTSTQWELIYVPSNSEVVKNITKRAQKTLGNNIKVRGFSSERAFESYVRYHNESSNVLAAVVFEHTFRHKLESLPLKVRKYHLRFSFSPRNTLVTGRLFLMPEEPEGWRTALLFPLYPLPGPRNHFASDGGNPGYISEGFLTIQRAVDKAIIEYHGKDGGKWLNDHVTVSVKRFPFPPFVSDNFLKFLDQVLPLIILLLYSLNVLMIIRVIVQEKEKQLKVISFVLYNCLLLCISGIGVHWERLTDTVSIDDDLNLGHILGMMLVDAFCYGLAGWYMEVVFPGEYGIPQPWYFFLKRSYWYGYPKPLFRSHKDSEDNSQNQYMEAEPVGLVAGVQIKNLSKVFVIGRRVKEAVKDLTLNLYEGQITVLLGHNGAGKTTTLSMLTGLYPPTSGRAYINGFDITRNMIDIRKSLGLCPQHDLLFDSLTVTEHLYFFAMLKGFPKRKLKNEINFMLHIFNLEDKRNEFSSKLSGGMKRKLSISIALIGDSKVVMLDEPTSGMDLISRRATWDLLQKQKSRRTILLTTHHMDEADLLGDRIAIMAKGGLQCCGSSLFLKKKYGAGYRLIMVKEPQCQIKKVSQLINQFVPNATLESNVGAELSFILPKEDAHKFEDLFTELENKRKSLGIASFGTSVTTMEEVFLKVGKMVDSKMDLQAIKVSDSNKEFLRQASRMSLEGEDMGIYLRDPESEEEDEIEYHTDKNDENQQFYAMLVKRATFSWRNWKLILLQIMVLLTFTAILLRAITFYSEINDDPQLDMSLRHYGRTIVPFSISGGTELSRQLGEYMQTLLIDDRQVPQFVKGSLDEFLLSDRLCEGQCIIAIEIDSHDNKTEITALFNNQAYHSPAAALSLVDNMLLLSRSNTRASITISNKPQPRSAIKAARETYHNRGQEIAFSLFFGMAALASSFCLLTVTERIIKAKHLQFVSGVGIINFWCSAFLWDLFIFFIPCLLLLMVFKICHMDAFVEDFHFINTLLIFLVYGWSVIPLMYLMSFFFSSSATAYAKLVVFNFFSGMISFLFVYMAKSKGKGNSAFSPSPFSITYEKNFYSLIGNGIGKYIIAMAVSGLIFLLVLFLIESKSWRLKNLLDRFMFFYCYRGWHYFFSLIICGVLQIYYRKVPVLAVNNISLAIMRGECFGLLGFNGAGKSTTFKMLTGDETISSGNAYFSGVSISSQIRTVQRRISYCPQLDALLDYMTGRELMYMYARLWGIPENHIKHYVKNMLKALLLESNADKLIRNLSGGNKRKLSTCISLIGRPSVVFLDEPSTGMDPVARRLLWDTLVRTRESGKAIVITSHSMEECEALCTKLAIMVAGKLKCLGGPQYLKNKFGSGYTLVAKLKNNYTEDDMEQFKKFIETTFPGSILQYEHQGIIHYNIPSENFSWAKVFGILEKEKDINKLEDYTISQITLEQVFLSFAESEKTENEDDD</sequence>
<evidence type="ECO:0000256" key="2">
    <source>
        <dbReference type="ARBA" id="ARBA00022448"/>
    </source>
</evidence>
<feature type="transmembrane region" description="Helical" evidence="12">
    <location>
        <begin position="972"/>
        <end position="1004"/>
    </location>
</feature>
<feature type="transmembrane region" description="Helical" evidence="12">
    <location>
        <begin position="1016"/>
        <end position="1038"/>
    </location>
</feature>
<dbReference type="PANTHER" id="PTHR19229:SF98">
    <property type="entry name" value="PHOSPHOLIPID-TRANSPORTING ATPASE ABCA3"/>
    <property type="match status" value="1"/>
</dbReference>
<reference evidence="14 15" key="1">
    <citation type="journal article" date="2007" name="Nature">
        <title>Genome of the marsupial Monodelphis domestica reveals innovation in non-coding sequences.</title>
        <authorList>
            <person name="Mikkelsen T.S."/>
            <person name="Wakefield M.J."/>
            <person name="Aken B."/>
            <person name="Amemiya C.T."/>
            <person name="Chang J.L."/>
            <person name="Duke S."/>
            <person name="Garber M."/>
            <person name="Gentles A.J."/>
            <person name="Goodstadt L."/>
            <person name="Heger A."/>
            <person name="Jurka J."/>
            <person name="Kamal M."/>
            <person name="Mauceli E."/>
            <person name="Searle S.M."/>
            <person name="Sharpe T."/>
            <person name="Baker M.L."/>
            <person name="Batzer M.A."/>
            <person name="Benos P.V."/>
            <person name="Belov K."/>
            <person name="Clamp M."/>
            <person name="Cook A."/>
            <person name="Cuff J."/>
            <person name="Das R."/>
            <person name="Davidow L."/>
            <person name="Deakin J.E."/>
            <person name="Fazzari M.J."/>
            <person name="Glass J.L."/>
            <person name="Grabherr M."/>
            <person name="Greally J.M."/>
            <person name="Gu W."/>
            <person name="Hore T.A."/>
            <person name="Huttley G.A."/>
            <person name="Kleber M."/>
            <person name="Jirtle R.L."/>
            <person name="Koina E."/>
            <person name="Lee J.T."/>
            <person name="Mahony S."/>
            <person name="Marra M.A."/>
            <person name="Miller R.D."/>
            <person name="Nicholls R.D."/>
            <person name="Oda M."/>
            <person name="Papenfuss A.T."/>
            <person name="Parra Z.E."/>
            <person name="Pollock D.D."/>
            <person name="Ray D.A."/>
            <person name="Schein J.E."/>
            <person name="Speed T.P."/>
            <person name="Thompson K."/>
            <person name="VandeBerg J.L."/>
            <person name="Wade C.M."/>
            <person name="Walker J.A."/>
            <person name="Waters P.D."/>
            <person name="Webber C."/>
            <person name="Weidman J.R."/>
            <person name="Xie X."/>
            <person name="Zody M.C."/>
            <person name="Baldwin J."/>
            <person name="Abdouelleil A."/>
            <person name="Abdulkadir J."/>
            <person name="Abebe A."/>
            <person name="Abera B."/>
            <person name="Abreu J."/>
            <person name="Acer S.C."/>
            <person name="Aftuck L."/>
            <person name="Alexander A."/>
            <person name="An P."/>
            <person name="Anderson E."/>
            <person name="Anderson S."/>
            <person name="Arachi H."/>
            <person name="Azer M."/>
            <person name="Bachantsang P."/>
            <person name="Barry A."/>
            <person name="Bayul T."/>
            <person name="Berlin A."/>
            <person name="Bessette D."/>
            <person name="Bloom T."/>
            <person name="Bloom T."/>
            <person name="Boguslavskiy L."/>
            <person name="Bonnet C."/>
            <person name="Boukhgalter B."/>
            <person name="Bourzgui I."/>
            <person name="Brown A."/>
            <person name="Cahill P."/>
            <person name="Channer S."/>
            <person name="Cheshatsang Y."/>
            <person name="Chuda L."/>
            <person name="Citroen M."/>
            <person name="Collymore A."/>
            <person name="Cooke P."/>
            <person name="Costello M."/>
            <person name="D'Aco K."/>
            <person name="Daza R."/>
            <person name="De Haan G."/>
            <person name="DeGray S."/>
            <person name="DeMaso C."/>
            <person name="Dhargay N."/>
            <person name="Dooley K."/>
            <person name="Dooley E."/>
            <person name="Doricent M."/>
            <person name="Dorje P."/>
            <person name="Dorjee K."/>
            <person name="Dupes A."/>
            <person name="Elong R."/>
            <person name="Falk J."/>
            <person name="Farina A."/>
            <person name="Faro S."/>
            <person name="Ferguson D."/>
            <person name="Fisher S."/>
            <person name="Foley C.D."/>
            <person name="Franke A."/>
            <person name="Friedrich D."/>
            <person name="Gadbois L."/>
            <person name="Gearin G."/>
            <person name="Gearin C.R."/>
            <person name="Giannoukos G."/>
            <person name="Goode T."/>
            <person name="Graham J."/>
            <person name="Grandbois E."/>
            <person name="Grewal S."/>
            <person name="Gyaltsen K."/>
            <person name="Hafez N."/>
            <person name="Hagos B."/>
            <person name="Hall J."/>
            <person name="Henson C."/>
            <person name="Hollinger A."/>
            <person name="Honan T."/>
            <person name="Huard M.D."/>
            <person name="Hughes L."/>
            <person name="Hurhula B."/>
            <person name="Husby M.E."/>
            <person name="Kamat A."/>
            <person name="Kanga B."/>
            <person name="Kashin S."/>
            <person name="Khazanovich D."/>
            <person name="Kisner P."/>
            <person name="Lance K."/>
            <person name="Lara M."/>
            <person name="Lee W."/>
            <person name="Lennon N."/>
            <person name="Letendre F."/>
            <person name="LeVine R."/>
            <person name="Lipovsky A."/>
            <person name="Liu X."/>
            <person name="Liu J."/>
            <person name="Liu S."/>
            <person name="Lokyitsang T."/>
            <person name="Lokyitsang Y."/>
            <person name="Lubonja R."/>
            <person name="Lui A."/>
            <person name="MacDonald P."/>
            <person name="Magnisalis V."/>
            <person name="Maru K."/>
            <person name="Matthews C."/>
            <person name="McCusker W."/>
            <person name="McDonough S."/>
            <person name="Mehta T."/>
            <person name="Meldrim J."/>
            <person name="Meneus L."/>
            <person name="Mihai O."/>
            <person name="Mihalev A."/>
            <person name="Mihova T."/>
            <person name="Mittelman R."/>
            <person name="Mlenga V."/>
            <person name="Montmayeur A."/>
            <person name="Mulrain L."/>
            <person name="Navidi A."/>
            <person name="Naylor J."/>
            <person name="Negash T."/>
            <person name="Nguyen T."/>
            <person name="Nguyen N."/>
            <person name="Nicol R."/>
            <person name="Norbu C."/>
            <person name="Norbu N."/>
            <person name="Novod N."/>
            <person name="O'Neill B."/>
            <person name="Osman S."/>
            <person name="Markiewicz E."/>
            <person name="Oyono O.L."/>
            <person name="Patti C."/>
            <person name="Phunkhang P."/>
            <person name="Pierre F."/>
            <person name="Priest M."/>
            <person name="Raghuraman S."/>
            <person name="Rege F."/>
            <person name="Reyes R."/>
            <person name="Rise C."/>
            <person name="Rogov P."/>
            <person name="Ross K."/>
            <person name="Ryan E."/>
            <person name="Settipalli S."/>
            <person name="Shea T."/>
            <person name="Sherpa N."/>
            <person name="Shi L."/>
            <person name="Shih D."/>
            <person name="Sparrow T."/>
            <person name="Spaulding J."/>
            <person name="Stalker J."/>
            <person name="Stange-Thomann N."/>
            <person name="Stavropoulos S."/>
            <person name="Stone C."/>
            <person name="Strader C."/>
            <person name="Tesfaye S."/>
            <person name="Thomson T."/>
            <person name="Thoulutsang Y."/>
            <person name="Thoulutsang D."/>
            <person name="Topham K."/>
            <person name="Topping I."/>
            <person name="Tsamla T."/>
            <person name="Vassiliev H."/>
            <person name="Vo A."/>
            <person name="Wangchuk T."/>
            <person name="Wangdi T."/>
            <person name="Weiand M."/>
            <person name="Wilkinson J."/>
            <person name="Wilson A."/>
            <person name="Yadav S."/>
            <person name="Young G."/>
            <person name="Yu Q."/>
            <person name="Zembek L."/>
            <person name="Zhong D."/>
            <person name="Zimmer A."/>
            <person name="Zwirko Z."/>
            <person name="Jaffe D.B."/>
            <person name="Alvarez P."/>
            <person name="Brockman W."/>
            <person name="Butler J."/>
            <person name="Chin C."/>
            <person name="Gnerre S."/>
            <person name="MacCallum I."/>
            <person name="Graves J.A."/>
            <person name="Ponting C.P."/>
            <person name="Breen M."/>
            <person name="Samollow P.B."/>
            <person name="Lander E.S."/>
            <person name="Lindblad-Toh K."/>
        </authorList>
    </citation>
    <scope>NUCLEOTIDE SEQUENCE [LARGE SCALE GENOMIC DNA]</scope>
</reference>
<feature type="transmembrane region" description="Helical" evidence="12">
    <location>
        <begin position="1102"/>
        <end position="1124"/>
    </location>
</feature>
<reference evidence="14" key="3">
    <citation type="submission" date="2025-09" db="UniProtKB">
        <authorList>
            <consortium name="Ensembl"/>
        </authorList>
    </citation>
    <scope>IDENTIFICATION</scope>
</reference>
<keyword evidence="2" id="KW-0813">Transport</keyword>
<feature type="transmembrane region" description="Helical" evidence="12">
    <location>
        <begin position="940"/>
        <end position="960"/>
    </location>
</feature>
<keyword evidence="6" id="KW-0067">ATP-binding</keyword>
<evidence type="ECO:0000256" key="3">
    <source>
        <dbReference type="ARBA" id="ARBA00022692"/>
    </source>
</evidence>
<keyword evidence="3 12" id="KW-0812">Transmembrane</keyword>
<dbReference type="SUPFAM" id="SSF52540">
    <property type="entry name" value="P-loop containing nucleoside triphosphate hydrolases"/>
    <property type="match status" value="2"/>
</dbReference>
<dbReference type="InterPro" id="IPR026082">
    <property type="entry name" value="ABCA"/>
</dbReference>
<dbReference type="PANTHER" id="PTHR19229">
    <property type="entry name" value="ATP-BINDING CASSETTE TRANSPORTER SUBFAMILY A ABCA"/>
    <property type="match status" value="1"/>
</dbReference>
<dbReference type="GO" id="GO:0016020">
    <property type="term" value="C:membrane"/>
    <property type="evidence" value="ECO:0007669"/>
    <property type="project" value="InterPro"/>
</dbReference>
<feature type="transmembrane region" description="Helical" evidence="12">
    <location>
        <begin position="1050"/>
        <end position="1071"/>
    </location>
</feature>
<accession>A0A5F8HIJ9</accession>
<evidence type="ECO:0000256" key="8">
    <source>
        <dbReference type="ARBA" id="ARBA00023055"/>
    </source>
</evidence>
<keyword evidence="10" id="KW-0325">Glycoprotein</keyword>
<dbReference type="InterPro" id="IPR027417">
    <property type="entry name" value="P-loop_NTPase"/>
</dbReference>
<dbReference type="Pfam" id="PF12698">
    <property type="entry name" value="ABC2_membrane_3"/>
    <property type="match status" value="1"/>
</dbReference>
<dbReference type="Ensembl" id="ENSMODT00000052062.1">
    <property type="protein sequence ID" value="ENSMODP00000059639.1"/>
    <property type="gene ID" value="ENSMODG00000007622.4"/>
</dbReference>
<dbReference type="PROSITE" id="PS50893">
    <property type="entry name" value="ABC_TRANSPORTER_2"/>
    <property type="match status" value="2"/>
</dbReference>
<evidence type="ECO:0000313" key="14">
    <source>
        <dbReference type="Ensembl" id="ENSMODP00000059639.1"/>
    </source>
</evidence>
<organism evidence="14 15">
    <name type="scientific">Monodelphis domestica</name>
    <name type="common">Gray short-tailed opossum</name>
    <dbReference type="NCBI Taxonomy" id="13616"/>
    <lineage>
        <taxon>Eukaryota</taxon>
        <taxon>Metazoa</taxon>
        <taxon>Chordata</taxon>
        <taxon>Craniata</taxon>
        <taxon>Vertebrata</taxon>
        <taxon>Euteleostomi</taxon>
        <taxon>Mammalia</taxon>
        <taxon>Metatheria</taxon>
        <taxon>Didelphimorphia</taxon>
        <taxon>Didelphidae</taxon>
        <taxon>Monodelphis</taxon>
    </lineage>
</organism>
<feature type="transmembrane region" description="Helical" evidence="12">
    <location>
        <begin position="272"/>
        <end position="289"/>
    </location>
</feature>
<evidence type="ECO:0000256" key="9">
    <source>
        <dbReference type="ARBA" id="ARBA00023136"/>
    </source>
</evidence>
<dbReference type="PROSITE" id="PS00211">
    <property type="entry name" value="ABC_TRANSPORTER_1"/>
    <property type="match status" value="1"/>
</dbReference>
<dbReference type="GO" id="GO:0140359">
    <property type="term" value="F:ABC-type transporter activity"/>
    <property type="evidence" value="ECO:0007669"/>
    <property type="project" value="InterPro"/>
</dbReference>
<dbReference type="SMART" id="SM00382">
    <property type="entry name" value="AAA"/>
    <property type="match status" value="2"/>
</dbReference>
<dbReference type="CDD" id="cd03263">
    <property type="entry name" value="ABC_subfamily_A"/>
    <property type="match status" value="2"/>
</dbReference>
<dbReference type="Pfam" id="PF23321">
    <property type="entry name" value="R1_ABCA1"/>
    <property type="match status" value="1"/>
</dbReference>
<keyword evidence="9 12" id="KW-0472">Membrane</keyword>
<evidence type="ECO:0000256" key="6">
    <source>
        <dbReference type="ARBA" id="ARBA00022840"/>
    </source>
</evidence>
<keyword evidence="5" id="KW-0547">Nucleotide-binding</keyword>
<dbReference type="Proteomes" id="UP000002280">
    <property type="component" value="Chromosome 6"/>
</dbReference>
<dbReference type="InterPro" id="IPR056264">
    <property type="entry name" value="R2_ABCA1-4-like"/>
</dbReference>
<feature type="transmembrane region" description="Helical" evidence="12">
    <location>
        <begin position="304"/>
        <end position="325"/>
    </location>
</feature>
<keyword evidence="4" id="KW-0677">Repeat</keyword>
<dbReference type="Bgee" id="ENSMODG00000007622">
    <property type="expression patterns" value="Expressed in spermatocyte and 3 other cell types or tissues"/>
</dbReference>
<dbReference type="Gene3D" id="3.40.50.300">
    <property type="entry name" value="P-loop containing nucleotide triphosphate hydrolases"/>
    <property type="match status" value="2"/>
</dbReference>
<reference evidence="14" key="2">
    <citation type="submission" date="2025-08" db="UniProtKB">
        <authorList>
            <consortium name="Ensembl"/>
        </authorList>
    </citation>
    <scope>IDENTIFICATION</scope>
</reference>
<feature type="transmembrane region" description="Helical" evidence="12">
    <location>
        <begin position="239"/>
        <end position="260"/>
    </location>
</feature>